<feature type="transmembrane region" description="Helical" evidence="6">
    <location>
        <begin position="221"/>
        <end position="247"/>
    </location>
</feature>
<evidence type="ECO:0000256" key="3">
    <source>
        <dbReference type="ARBA" id="ARBA00022692"/>
    </source>
</evidence>
<gene>
    <name evidence="7" type="ORF">AJE_10729</name>
</gene>
<feature type="transmembrane region" description="Helical" evidence="6">
    <location>
        <begin position="181"/>
        <end position="201"/>
    </location>
</feature>
<keyword evidence="4 6" id="KW-1133">Transmembrane helix</keyword>
<dbReference type="PANTHER" id="PTHR43652:SF2">
    <property type="entry name" value="BASIC AMINO ACID ANTIPORTER YFCC-RELATED"/>
    <property type="match status" value="1"/>
</dbReference>
<evidence type="ECO:0000256" key="4">
    <source>
        <dbReference type="ARBA" id="ARBA00022989"/>
    </source>
</evidence>
<dbReference type="InterPro" id="IPR018385">
    <property type="entry name" value="C4_dicarb_anaerob_car-like"/>
</dbReference>
<evidence type="ECO:0000256" key="2">
    <source>
        <dbReference type="ARBA" id="ARBA00022475"/>
    </source>
</evidence>
<dbReference type="PANTHER" id="PTHR43652">
    <property type="entry name" value="BASIC AMINO ACID ANTIPORTER YFCC-RELATED"/>
    <property type="match status" value="1"/>
</dbReference>
<keyword evidence="5 6" id="KW-0472">Membrane</keyword>
<dbReference type="AlphaFoldDB" id="H3ZFQ3"/>
<feature type="transmembrane region" description="Helical" evidence="6">
    <location>
        <begin position="105"/>
        <end position="123"/>
    </location>
</feature>
<comment type="subcellular location">
    <subcellularLocation>
        <location evidence="1">Cell membrane</location>
        <topology evidence="1">Multi-pass membrane protein</topology>
    </subcellularLocation>
</comment>
<proteinExistence type="predicted"/>
<dbReference type="PATRIC" id="fig|1129374.4.peg.2126"/>
<dbReference type="Pfam" id="PF03606">
    <property type="entry name" value="DcuC"/>
    <property type="match status" value="1"/>
</dbReference>
<accession>H3ZFQ3</accession>
<evidence type="ECO:0000256" key="5">
    <source>
        <dbReference type="ARBA" id="ARBA00023136"/>
    </source>
</evidence>
<sequence length="477" mass="50369">MSDKAKVSATVEPAVSIAVPQRSGANPIVVLLFILLVAAGLTYLLDSGSYQRTDGLVVAGSYQVIEKDRSLSNLFGSVTQAPAGEARPVGVIDVLQAIPAGLQRGAGLIFMVLIIGGMFGILNKSGAVDAGLERLISAVKGNVYGLVIFLMTMFALGSTFLGLASEYLLIIPLMVELARRLGMSNLIGLAILTIAVKVGYLSSITNPLPLTIAQPLLGLPIFSGAGMRTLFFAVFLVFGIAYMLWVIKKTGFKKQLEISFDSRKLSLRHLVLLLIMLVGIAGLVYASNTWQWKNQQLSAYYIGMSILLACCSGLGASGAADAFVSGMKKILLASILIGVAFAIAITLENGKVLDAVVHGLVSIIGEDNSYLAVLGMFVSQLLLDVMIPSTSGQAAVSMPILGPIGQLSGVGAQTTVLTFLFGNGITNMITPTSGTLLAYLATAQVSWTDWARFILPLVLIFIVLACLMLFFAVYVGF</sequence>
<evidence type="ECO:0000313" key="7">
    <source>
        <dbReference type="EMBL" id="EHR40537.1"/>
    </source>
</evidence>
<dbReference type="InterPro" id="IPR051679">
    <property type="entry name" value="DASS-Related_Transporters"/>
</dbReference>
<organism evidence="7 8">
    <name type="scientific">Alishewanella jeotgali KCTC 22429</name>
    <dbReference type="NCBI Taxonomy" id="1129374"/>
    <lineage>
        <taxon>Bacteria</taxon>
        <taxon>Pseudomonadati</taxon>
        <taxon>Pseudomonadota</taxon>
        <taxon>Gammaproteobacteria</taxon>
        <taxon>Alteromonadales</taxon>
        <taxon>Alteromonadaceae</taxon>
        <taxon>Alishewanella</taxon>
    </lineage>
</organism>
<dbReference type="RefSeq" id="WP_008950863.1">
    <property type="nucleotide sequence ID" value="NZ_AHTH01000037.1"/>
</dbReference>
<keyword evidence="2" id="KW-1003">Cell membrane</keyword>
<protein>
    <submittedName>
        <fullName evidence="7">C4-dicarboxylate anaerobic carrier</fullName>
    </submittedName>
</protein>
<keyword evidence="3 6" id="KW-0812">Transmembrane</keyword>
<evidence type="ECO:0000256" key="1">
    <source>
        <dbReference type="ARBA" id="ARBA00004651"/>
    </source>
</evidence>
<feature type="transmembrane region" description="Helical" evidence="6">
    <location>
        <begin position="28"/>
        <end position="45"/>
    </location>
</feature>
<dbReference type="GO" id="GO:0005886">
    <property type="term" value="C:plasma membrane"/>
    <property type="evidence" value="ECO:0007669"/>
    <property type="project" value="UniProtKB-SubCell"/>
</dbReference>
<keyword evidence="8" id="KW-1185">Reference proteome</keyword>
<evidence type="ECO:0000256" key="6">
    <source>
        <dbReference type="SAM" id="Phobius"/>
    </source>
</evidence>
<feature type="transmembrane region" description="Helical" evidence="6">
    <location>
        <begin position="298"/>
        <end position="318"/>
    </location>
</feature>
<evidence type="ECO:0000313" key="8">
    <source>
        <dbReference type="Proteomes" id="UP000012046"/>
    </source>
</evidence>
<dbReference type="Proteomes" id="UP000012046">
    <property type="component" value="Unassembled WGS sequence"/>
</dbReference>
<feature type="transmembrane region" description="Helical" evidence="6">
    <location>
        <begin position="267"/>
        <end position="286"/>
    </location>
</feature>
<feature type="transmembrane region" description="Helical" evidence="6">
    <location>
        <begin position="407"/>
        <end position="430"/>
    </location>
</feature>
<feature type="transmembrane region" description="Helical" evidence="6">
    <location>
        <begin position="143"/>
        <end position="169"/>
    </location>
</feature>
<reference evidence="7 8" key="1">
    <citation type="journal article" date="2012" name="J. Bacteriol.">
        <title>Genome Sequence of Extracellular-Protease-Producing Alishewanella jeotgali Isolated from Traditional Korean Fermented Seafood.</title>
        <authorList>
            <person name="Jung J."/>
            <person name="Chun J."/>
            <person name="Park W."/>
        </authorList>
    </citation>
    <scope>NUCLEOTIDE SEQUENCE [LARGE SCALE GENOMIC DNA]</scope>
    <source>
        <strain evidence="7 8">KCTC 22429</strain>
    </source>
</reference>
<name>H3ZFQ3_9ALTE</name>
<comment type="caution">
    <text evidence="7">The sequence shown here is derived from an EMBL/GenBank/DDBJ whole genome shotgun (WGS) entry which is preliminary data.</text>
</comment>
<dbReference type="STRING" id="1129374.AJE_10729"/>
<dbReference type="EMBL" id="AHTH01000037">
    <property type="protein sequence ID" value="EHR40537.1"/>
    <property type="molecule type" value="Genomic_DNA"/>
</dbReference>
<feature type="transmembrane region" description="Helical" evidence="6">
    <location>
        <begin position="450"/>
        <end position="475"/>
    </location>
</feature>
<feature type="transmembrane region" description="Helical" evidence="6">
    <location>
        <begin position="330"/>
        <end position="349"/>
    </location>
</feature>
<dbReference type="eggNOG" id="COG1288">
    <property type="taxonomic scope" value="Bacteria"/>
</dbReference>